<keyword evidence="2" id="KW-1185">Reference proteome</keyword>
<reference evidence="1 2" key="1">
    <citation type="submission" date="2022-01" db="EMBL/GenBank/DDBJ databases">
        <title>Whole genome-based taxonomy of the Shewanellaceae.</title>
        <authorList>
            <person name="Martin-Rodriguez A.J."/>
        </authorList>
    </citation>
    <scope>NUCLEOTIDE SEQUENCE [LARGE SCALE GENOMIC DNA]</scope>
    <source>
        <strain evidence="1 2">DSM 24955</strain>
    </source>
</reference>
<sequence>MSQYYKFDIDDILWDNEVDEKPKAKKLKQRRKDTKRRYADDYAELDFEVNQYN</sequence>
<protein>
    <submittedName>
        <fullName evidence="1">Small highly charged protein</fullName>
    </submittedName>
</protein>
<dbReference type="RefSeq" id="WP_102528802.1">
    <property type="nucleotide sequence ID" value="NZ_JAKIKU010000002.1"/>
</dbReference>
<name>A0ABT0KM25_9GAMM</name>
<dbReference type="EMBL" id="JAKIKU010000002">
    <property type="protein sequence ID" value="MCL1044896.1"/>
    <property type="molecule type" value="Genomic_DNA"/>
</dbReference>
<gene>
    <name evidence="1" type="ORF">L2737_06085</name>
</gene>
<comment type="caution">
    <text evidence="1">The sequence shown here is derived from an EMBL/GenBank/DDBJ whole genome shotgun (WGS) entry which is preliminary data.</text>
</comment>
<evidence type="ECO:0000313" key="1">
    <source>
        <dbReference type="EMBL" id="MCL1044896.1"/>
    </source>
</evidence>
<dbReference type="Proteomes" id="UP001202134">
    <property type="component" value="Unassembled WGS sequence"/>
</dbReference>
<organism evidence="1 2">
    <name type="scientific">Shewanella electrodiphila</name>
    <dbReference type="NCBI Taxonomy" id="934143"/>
    <lineage>
        <taxon>Bacteria</taxon>
        <taxon>Pseudomonadati</taxon>
        <taxon>Pseudomonadota</taxon>
        <taxon>Gammaproteobacteria</taxon>
        <taxon>Alteromonadales</taxon>
        <taxon>Shewanellaceae</taxon>
        <taxon>Shewanella</taxon>
    </lineage>
</organism>
<proteinExistence type="predicted"/>
<evidence type="ECO:0000313" key="2">
    <source>
        <dbReference type="Proteomes" id="UP001202134"/>
    </source>
</evidence>
<accession>A0ABT0KM25</accession>